<dbReference type="Gene3D" id="2.60.120.260">
    <property type="entry name" value="Galactose-binding domain-like"/>
    <property type="match status" value="1"/>
</dbReference>
<dbReference type="Gene3D" id="2.170.300.10">
    <property type="entry name" value="Tie2 ligand-binding domain superfamily"/>
    <property type="match status" value="1"/>
</dbReference>
<feature type="chain" id="PRO_5029466261" evidence="3">
    <location>
        <begin position="24"/>
        <end position="335"/>
    </location>
</feature>
<dbReference type="OrthoDB" id="5984158at2759"/>
<protein>
    <submittedName>
        <fullName evidence="5">LanB2</fullName>
    </submittedName>
</protein>
<dbReference type="EMBL" id="VXIV02002983">
    <property type="protein sequence ID" value="KAF6021667.1"/>
    <property type="molecule type" value="Genomic_DNA"/>
</dbReference>
<dbReference type="Proteomes" id="UP000593567">
    <property type="component" value="Unassembled WGS sequence"/>
</dbReference>
<feature type="domain" description="Laminin N-terminal" evidence="4">
    <location>
        <begin position="36"/>
        <end position="274"/>
    </location>
</feature>
<dbReference type="Pfam" id="PF00055">
    <property type="entry name" value="Laminin_N"/>
    <property type="match status" value="1"/>
</dbReference>
<dbReference type="SUPFAM" id="SSF57196">
    <property type="entry name" value="EGF/Laminin"/>
    <property type="match status" value="1"/>
</dbReference>
<dbReference type="Pfam" id="PF00053">
    <property type="entry name" value="EGF_laminin"/>
    <property type="match status" value="1"/>
</dbReference>
<dbReference type="CDD" id="cd00055">
    <property type="entry name" value="EGF_Lam"/>
    <property type="match status" value="1"/>
</dbReference>
<evidence type="ECO:0000256" key="2">
    <source>
        <dbReference type="ARBA" id="ARBA00023292"/>
    </source>
</evidence>
<evidence type="ECO:0000313" key="6">
    <source>
        <dbReference type="Proteomes" id="UP000593567"/>
    </source>
</evidence>
<dbReference type="SMART" id="SM00136">
    <property type="entry name" value="LamNT"/>
    <property type="match status" value="1"/>
</dbReference>
<comment type="caution">
    <text evidence="5">The sequence shown here is derived from an EMBL/GenBank/DDBJ whole genome shotgun (WGS) entry which is preliminary data.</text>
</comment>
<dbReference type="PANTHER" id="PTHR10574">
    <property type="entry name" value="NETRIN/LAMININ-RELATED"/>
    <property type="match status" value="1"/>
</dbReference>
<evidence type="ECO:0000256" key="1">
    <source>
        <dbReference type="ARBA" id="ARBA00023157"/>
    </source>
</evidence>
<dbReference type="GO" id="GO:0009887">
    <property type="term" value="P:animal organ morphogenesis"/>
    <property type="evidence" value="ECO:0007669"/>
    <property type="project" value="TreeGrafter"/>
</dbReference>
<dbReference type="InterPro" id="IPR008211">
    <property type="entry name" value="Laminin_N"/>
</dbReference>
<dbReference type="GO" id="GO:0007411">
    <property type="term" value="P:axon guidance"/>
    <property type="evidence" value="ECO:0007669"/>
    <property type="project" value="TreeGrafter"/>
</dbReference>
<dbReference type="AlphaFoldDB" id="A0A7J7J6W6"/>
<sequence length="335" mass="37765">MAALATTEKVLLVILFVSDLVAAQNRLSPCYDSQKRPLRCEPIFSNPAFGLPIEATNTCGELVRTDPYGQFYGPLKLESFRRFYRQTGATGATKDSDYSGHNKTWWQSITLYEYKEREIGDMVQASITLHLGKAFDITYIRLIFHSPRPESFSIWKKTTDTSDWEPYQYYSASCLSTFNVPQDGIIDTPTRAICTREYTHISPLSGGNVAFSTLDNRPNAYEFDRNKLLQEFVTATAIQIRLRRLNTFGDEVFEDTSVLQSYYYAVSEISVGGKCKCNGHANECVQTNSLDGNSRLVCQCQHNTTGPDCNQCLRTHNDKPWAPATILDANVCQGQ</sequence>
<evidence type="ECO:0000313" key="5">
    <source>
        <dbReference type="EMBL" id="KAF6021667.1"/>
    </source>
</evidence>
<keyword evidence="6" id="KW-1185">Reference proteome</keyword>
<name>A0A7J7J6W6_BUGNE</name>
<dbReference type="PANTHER" id="PTHR10574:SF435">
    <property type="entry name" value="LAMININ SUBUNIT GAMMA-1"/>
    <property type="match status" value="1"/>
</dbReference>
<dbReference type="GO" id="GO:0009888">
    <property type="term" value="P:tissue development"/>
    <property type="evidence" value="ECO:0007669"/>
    <property type="project" value="TreeGrafter"/>
</dbReference>
<accession>A0A7J7J6W6</accession>
<gene>
    <name evidence="5" type="ORF">EB796_020027</name>
</gene>
<dbReference type="SMART" id="SM00180">
    <property type="entry name" value="EGF_Lam"/>
    <property type="match status" value="1"/>
</dbReference>
<keyword evidence="1" id="KW-1015">Disulfide bond</keyword>
<dbReference type="PROSITE" id="PS51117">
    <property type="entry name" value="LAMININ_NTER"/>
    <property type="match status" value="1"/>
</dbReference>
<proteinExistence type="predicted"/>
<reference evidence="5" key="1">
    <citation type="submission" date="2020-06" db="EMBL/GenBank/DDBJ databases">
        <title>Draft genome of Bugula neritina, a colonial animal packing powerful symbionts and potential medicines.</title>
        <authorList>
            <person name="Rayko M."/>
        </authorList>
    </citation>
    <scope>NUCLEOTIDE SEQUENCE [LARGE SCALE GENOMIC DNA]</scope>
    <source>
        <strain evidence="5">Kwan_BN1</strain>
    </source>
</reference>
<keyword evidence="2" id="KW-0424">Laminin EGF-like domain</keyword>
<evidence type="ECO:0000259" key="4">
    <source>
        <dbReference type="PROSITE" id="PS51117"/>
    </source>
</evidence>
<keyword evidence="3" id="KW-0732">Signal</keyword>
<dbReference type="InterPro" id="IPR002049">
    <property type="entry name" value="LE_dom"/>
</dbReference>
<feature type="signal peptide" evidence="3">
    <location>
        <begin position="1"/>
        <end position="23"/>
    </location>
</feature>
<evidence type="ECO:0000256" key="3">
    <source>
        <dbReference type="SAM" id="SignalP"/>
    </source>
</evidence>
<organism evidence="5 6">
    <name type="scientific">Bugula neritina</name>
    <name type="common">Brown bryozoan</name>
    <name type="synonym">Sertularia neritina</name>
    <dbReference type="NCBI Taxonomy" id="10212"/>
    <lineage>
        <taxon>Eukaryota</taxon>
        <taxon>Metazoa</taxon>
        <taxon>Spiralia</taxon>
        <taxon>Lophotrochozoa</taxon>
        <taxon>Bryozoa</taxon>
        <taxon>Gymnolaemata</taxon>
        <taxon>Cheilostomatida</taxon>
        <taxon>Flustrina</taxon>
        <taxon>Buguloidea</taxon>
        <taxon>Bugulidae</taxon>
        <taxon>Bugula</taxon>
    </lineage>
</organism>
<dbReference type="InterPro" id="IPR050440">
    <property type="entry name" value="Laminin/Netrin_ECM"/>
</dbReference>